<reference evidence="12" key="1">
    <citation type="submission" date="2016-04" db="UniProtKB">
        <authorList>
            <consortium name="WormBaseParasite"/>
        </authorList>
    </citation>
    <scope>IDENTIFICATION</scope>
</reference>
<dbReference type="PANTHER" id="PTHR11905">
    <property type="entry name" value="ADAM A DISINTEGRIN AND METALLOPROTEASE DOMAIN"/>
    <property type="match status" value="1"/>
</dbReference>
<evidence type="ECO:0000256" key="4">
    <source>
        <dbReference type="ARBA" id="ARBA00023136"/>
    </source>
</evidence>
<evidence type="ECO:0000259" key="9">
    <source>
        <dbReference type="PROSITE" id="PS50214"/>
    </source>
</evidence>
<name>A0A158Q648_DRAME</name>
<evidence type="ECO:0000256" key="2">
    <source>
        <dbReference type="ARBA" id="ARBA00022692"/>
    </source>
</evidence>
<dbReference type="SUPFAM" id="SSF55486">
    <property type="entry name" value="Metalloproteases ('zincins'), catalytic domain"/>
    <property type="match status" value="1"/>
</dbReference>
<proteinExistence type="predicted"/>
<feature type="disulfide bond" evidence="6">
    <location>
        <begin position="451"/>
        <end position="471"/>
    </location>
</feature>
<comment type="caution">
    <text evidence="7">Lacks conserved residue(s) required for the propagation of feature annotation.</text>
</comment>
<accession>A0A158Q648</accession>
<feature type="domain" description="Peptidase M12B" evidence="10">
    <location>
        <begin position="187"/>
        <end position="386"/>
    </location>
</feature>
<dbReference type="SMART" id="SM00608">
    <property type="entry name" value="ACR"/>
    <property type="match status" value="1"/>
</dbReference>
<dbReference type="PROSITE" id="PS50215">
    <property type="entry name" value="ADAM_MEPRO"/>
    <property type="match status" value="1"/>
</dbReference>
<dbReference type="SUPFAM" id="SSF57552">
    <property type="entry name" value="Blood coagulation inhibitor (disintegrin)"/>
    <property type="match status" value="1"/>
</dbReference>
<dbReference type="FunFam" id="4.10.70.10:FF:000001">
    <property type="entry name" value="Disintegrin and metalloproteinase domain-containing protein 22"/>
    <property type="match status" value="1"/>
</dbReference>
<dbReference type="GO" id="GO:0016020">
    <property type="term" value="C:membrane"/>
    <property type="evidence" value="ECO:0007669"/>
    <property type="project" value="UniProtKB-SubCell"/>
</dbReference>
<evidence type="ECO:0000313" key="11">
    <source>
        <dbReference type="Proteomes" id="UP000038040"/>
    </source>
</evidence>
<organism evidence="11 12">
    <name type="scientific">Dracunculus medinensis</name>
    <name type="common">Guinea worm</name>
    <dbReference type="NCBI Taxonomy" id="318479"/>
    <lineage>
        <taxon>Eukaryota</taxon>
        <taxon>Metazoa</taxon>
        <taxon>Ecdysozoa</taxon>
        <taxon>Nematoda</taxon>
        <taxon>Chromadorea</taxon>
        <taxon>Rhabditida</taxon>
        <taxon>Spirurina</taxon>
        <taxon>Dracunculoidea</taxon>
        <taxon>Dracunculidae</taxon>
        <taxon>Dracunculus</taxon>
    </lineage>
</organism>
<evidence type="ECO:0000313" key="12">
    <source>
        <dbReference type="WBParaSite" id="DME_0000907301-mRNA-1"/>
    </source>
</evidence>
<evidence type="ECO:0000256" key="1">
    <source>
        <dbReference type="ARBA" id="ARBA00004167"/>
    </source>
</evidence>
<evidence type="ECO:0000256" key="3">
    <source>
        <dbReference type="ARBA" id="ARBA00022989"/>
    </source>
</evidence>
<evidence type="ECO:0000256" key="7">
    <source>
        <dbReference type="PROSITE-ProRule" id="PRU00276"/>
    </source>
</evidence>
<dbReference type="PROSITE" id="PS01186">
    <property type="entry name" value="EGF_2"/>
    <property type="match status" value="1"/>
</dbReference>
<dbReference type="SMART" id="SM00050">
    <property type="entry name" value="DISIN"/>
    <property type="match status" value="1"/>
</dbReference>
<dbReference type="Pfam" id="PF01421">
    <property type="entry name" value="Reprolysin"/>
    <property type="match status" value="1"/>
</dbReference>
<dbReference type="InterPro" id="IPR001590">
    <property type="entry name" value="Peptidase_M12B"/>
</dbReference>
<feature type="disulfide bond" evidence="7">
    <location>
        <begin position="340"/>
        <end position="345"/>
    </location>
</feature>
<dbReference type="InterPro" id="IPR024079">
    <property type="entry name" value="MetalloPept_cat_dom_sf"/>
</dbReference>
<dbReference type="Pfam" id="PF00200">
    <property type="entry name" value="Disintegrin"/>
    <property type="match status" value="1"/>
</dbReference>
<dbReference type="Gene3D" id="3.40.390.10">
    <property type="entry name" value="Collagenase (Catalytic Domain)"/>
    <property type="match status" value="1"/>
</dbReference>
<dbReference type="PROSITE" id="PS50214">
    <property type="entry name" value="DISINTEGRIN_2"/>
    <property type="match status" value="1"/>
</dbReference>
<dbReference type="InterPro" id="IPR034027">
    <property type="entry name" value="Reprolysin_adamalysin"/>
</dbReference>
<dbReference type="WBParaSite" id="DME_0000907301-mRNA-1">
    <property type="protein sequence ID" value="DME_0000907301-mRNA-1"/>
    <property type="gene ID" value="DME_0000907301"/>
</dbReference>
<comment type="subcellular location">
    <subcellularLocation>
        <location evidence="1">Membrane</location>
        <topology evidence="1">Single-pass membrane protein</topology>
    </subcellularLocation>
</comment>
<dbReference type="InterPro" id="IPR000742">
    <property type="entry name" value="EGF"/>
</dbReference>
<evidence type="ECO:0000256" key="6">
    <source>
        <dbReference type="PROSITE-ProRule" id="PRU00068"/>
    </source>
</evidence>
<sequence length="1044" mass="116271">LSTNKEFISRLGDRKFEVVHPFQIRDKNDRIGIDTRNYYLNGSVHYKQVIIVVRTLSVGRLKLLVRLNELIFVNESDFKKFDDVGERLLSQRAENCYYQGSVNGEESSFVALSSCNGLRGIIGFVNGTAYGIWPLDGGDRGRRHPHVFYQTTWTRTANSGTQIKVANNNEFGNNLKIKKRDVTRQTKYIELSVIGTHSFMKEHGYSDIVATEFMLEAVNVADLIFSRELNVRLSVIYSELWIDTNRIDVTVDIERTLSGVIEYVTGHLYHIVKDVTIVFTADKFANNEVSSCAFGSICTSRAAGIITAIDFFTVHDTGQVLAHNLAHSLGIDYDKGICLCEMDQCLMNRQIGSYGSPFIWQFSRCTLARMHGILQTGHLQCLLNRPLEASPLRQCGNGIVDGEEECDCGRRDDCQDPCCDPLTCTLRAHAQCATHQPCCYRCQFRPAGHICRAPRSSCDIAEVCSGDDGNCPSDGYLIDGTVCGLNGHCWKGNCSDMEQQCRNLWGNESTLAVDHCFERNVLGVEYANCGVDAGGGFRKCAPDDIRCGTLQCRGGQQSPLDQSLSSFSLQFLHDSKQIQCKVITNSEAGIVSDGSSCGSSKVCIQGVCLPLLQVSSPVHCPTNNLAYHCSGHGDCTTTQHCLCFVGWSGFACDIRSNTSVSSSTTALSPFDDLFIPLTVGHTLHTTTLLAILLLVGIFLLMLLVCLLFCYRRRSDVEFSSSANEKLNDSIPEIAQRSIKFGNMPSYREEKRKRKKDKRVYDALHRINEASDERDSISLKSRDSASNRIGNESASFNFKASPNLVRNGGAIMLSSHGSQTLILNENSPRHKLLIGCDYYNRSPCSEILASPSRCSVNAHGEIRYDRTHNGYATDSELGMNHYSRYMNNISPQLDLSPSSQASTNRLAPTPLKLNNIGMLLRQLKYTDENTSDSGLGETERINHINWNMNNESSCAALETEENCKMSIRNEEPVEMYNRKHNDDRYDGIVFDNRRAIQCNFSGSSNDSIGKSDTKGINFHQANSLLNEVNKSERQSLFTDSFKLDL</sequence>
<dbReference type="Gene3D" id="4.10.70.10">
    <property type="entry name" value="Disintegrin domain"/>
    <property type="match status" value="1"/>
</dbReference>
<dbReference type="Proteomes" id="UP000038040">
    <property type="component" value="Unplaced"/>
</dbReference>
<evidence type="ECO:0000256" key="8">
    <source>
        <dbReference type="SAM" id="Phobius"/>
    </source>
</evidence>
<dbReference type="InterPro" id="IPR006586">
    <property type="entry name" value="ADAM_Cys-rich"/>
</dbReference>
<dbReference type="PANTHER" id="PTHR11905:SF248">
    <property type="entry name" value="DISINTEGRIN AND METALLOPROTEINASE DOMAIN-CONTAINING PROTEIN UNC-71"/>
    <property type="match status" value="1"/>
</dbReference>
<dbReference type="PROSITE" id="PS00022">
    <property type="entry name" value="EGF_1"/>
    <property type="match status" value="1"/>
</dbReference>
<keyword evidence="4 8" id="KW-0472">Membrane</keyword>
<evidence type="ECO:0000256" key="5">
    <source>
        <dbReference type="ARBA" id="ARBA00023157"/>
    </source>
</evidence>
<protein>
    <submittedName>
        <fullName evidence="12">Peptidase M12B domain-containing protein</fullName>
    </submittedName>
</protein>
<feature type="transmembrane region" description="Helical" evidence="8">
    <location>
        <begin position="688"/>
        <end position="710"/>
    </location>
</feature>
<dbReference type="AlphaFoldDB" id="A0A158Q648"/>
<keyword evidence="5 7" id="KW-1015">Disulfide bond</keyword>
<keyword evidence="2 8" id="KW-0812">Transmembrane</keyword>
<keyword evidence="3 8" id="KW-1133">Transmembrane helix</keyword>
<dbReference type="GO" id="GO:0006509">
    <property type="term" value="P:membrane protein ectodomain proteolysis"/>
    <property type="evidence" value="ECO:0007669"/>
    <property type="project" value="TreeGrafter"/>
</dbReference>
<dbReference type="CDD" id="cd04269">
    <property type="entry name" value="ZnMc_adamalysin_II_like"/>
    <property type="match status" value="1"/>
</dbReference>
<feature type="domain" description="Disintegrin" evidence="9">
    <location>
        <begin position="392"/>
        <end position="479"/>
    </location>
</feature>
<evidence type="ECO:0000259" key="10">
    <source>
        <dbReference type="PROSITE" id="PS50215"/>
    </source>
</evidence>
<dbReference type="InterPro" id="IPR001762">
    <property type="entry name" value="Disintegrin_dom"/>
</dbReference>
<dbReference type="GO" id="GO:0004222">
    <property type="term" value="F:metalloendopeptidase activity"/>
    <property type="evidence" value="ECO:0007669"/>
    <property type="project" value="InterPro"/>
</dbReference>
<dbReference type="Pfam" id="PF08516">
    <property type="entry name" value="ADAM_CR"/>
    <property type="match status" value="1"/>
</dbReference>
<dbReference type="InterPro" id="IPR036436">
    <property type="entry name" value="Disintegrin_dom_sf"/>
</dbReference>